<dbReference type="Proteomes" id="UP000008383">
    <property type="component" value="Unassembled WGS sequence"/>
</dbReference>
<proteinExistence type="predicted"/>
<accession>D4DG71</accession>
<evidence type="ECO:0000256" key="1">
    <source>
        <dbReference type="SAM" id="MobiDB-lite"/>
    </source>
</evidence>
<comment type="caution">
    <text evidence="2">The sequence shown here is derived from an EMBL/GenBank/DDBJ whole genome shotgun (WGS) entry which is preliminary data.</text>
</comment>
<evidence type="ECO:0000313" key="2">
    <source>
        <dbReference type="EMBL" id="EFE39172.1"/>
    </source>
</evidence>
<keyword evidence="3" id="KW-1185">Reference proteome</keyword>
<dbReference type="AlphaFoldDB" id="D4DG71"/>
<evidence type="ECO:0000313" key="3">
    <source>
        <dbReference type="Proteomes" id="UP000008383"/>
    </source>
</evidence>
<organism evidence="2 3">
    <name type="scientific">Trichophyton verrucosum (strain HKI 0517)</name>
    <dbReference type="NCBI Taxonomy" id="663202"/>
    <lineage>
        <taxon>Eukaryota</taxon>
        <taxon>Fungi</taxon>
        <taxon>Dikarya</taxon>
        <taxon>Ascomycota</taxon>
        <taxon>Pezizomycotina</taxon>
        <taxon>Eurotiomycetes</taxon>
        <taxon>Eurotiomycetidae</taxon>
        <taxon>Onygenales</taxon>
        <taxon>Arthrodermataceae</taxon>
        <taxon>Trichophyton</taxon>
    </lineage>
</organism>
<dbReference type="RefSeq" id="XP_003019796.1">
    <property type="nucleotide sequence ID" value="XM_003019750.1"/>
</dbReference>
<reference evidence="3" key="1">
    <citation type="journal article" date="2011" name="Genome Biol.">
        <title>Comparative and functional genomics provide insights into the pathogenicity of dermatophytic fungi.</title>
        <authorList>
            <person name="Burmester A."/>
            <person name="Shelest E."/>
            <person name="Gloeckner G."/>
            <person name="Heddergott C."/>
            <person name="Schindler S."/>
            <person name="Staib P."/>
            <person name="Heidel A."/>
            <person name="Felder M."/>
            <person name="Petzold A."/>
            <person name="Szafranski K."/>
            <person name="Feuermann M."/>
            <person name="Pedruzzi I."/>
            <person name="Priebe S."/>
            <person name="Groth M."/>
            <person name="Winkler R."/>
            <person name="Li W."/>
            <person name="Kniemeyer O."/>
            <person name="Schroeckh V."/>
            <person name="Hertweck C."/>
            <person name="Hube B."/>
            <person name="White T.C."/>
            <person name="Platzer M."/>
            <person name="Guthke R."/>
            <person name="Heitman J."/>
            <person name="Woestemeyer J."/>
            <person name="Zipfel P.F."/>
            <person name="Monod M."/>
            <person name="Brakhage A.A."/>
        </authorList>
    </citation>
    <scope>NUCLEOTIDE SEQUENCE [LARGE SCALE GENOMIC DNA]</scope>
    <source>
        <strain evidence="3">HKI 0517</strain>
    </source>
</reference>
<feature type="compositionally biased region" description="Basic and acidic residues" evidence="1">
    <location>
        <begin position="114"/>
        <end position="135"/>
    </location>
</feature>
<feature type="region of interest" description="Disordered" evidence="1">
    <location>
        <begin position="157"/>
        <end position="257"/>
    </location>
</feature>
<dbReference type="EMBL" id="ACYE01000347">
    <property type="protein sequence ID" value="EFE39172.1"/>
    <property type="molecule type" value="Genomic_DNA"/>
</dbReference>
<feature type="compositionally biased region" description="Low complexity" evidence="1">
    <location>
        <begin position="217"/>
        <end position="231"/>
    </location>
</feature>
<feature type="region of interest" description="Disordered" evidence="1">
    <location>
        <begin position="78"/>
        <end position="144"/>
    </location>
</feature>
<dbReference type="GeneID" id="9583719"/>
<feature type="non-terminal residue" evidence="2">
    <location>
        <position position="1"/>
    </location>
</feature>
<name>D4DG71_TRIVH</name>
<dbReference type="HOGENOM" id="CLU_686196_0_0_1"/>
<feature type="compositionally biased region" description="Basic and acidic residues" evidence="1">
    <location>
        <begin position="180"/>
        <end position="191"/>
    </location>
</feature>
<feature type="compositionally biased region" description="Low complexity" evidence="1">
    <location>
        <begin position="244"/>
        <end position="257"/>
    </location>
</feature>
<dbReference type="OrthoDB" id="5562676at2759"/>
<sequence length="402" mass="42524">GRATWMAIYLSTGRAPAAAGWLAGSLALLAGAACWAALRESEGCFLVSSSSRQGAKPGKRAGNSTLVNSLIMEWRRKDEQATKAAGDDESDDSKGLLTPQLFVRSRWQSTRQAQQREKPAQADGQRDSDESHDASLSDPDLDGPHAHLLQEARRCGAGQAAQLPRPRYEQGDGDLGQVGDGREGLAEDAGHLRPPGAAADPLRGMGAQERAAAELTAGDGRAAGAQARRAAVPQECDQVEQGDGPAAAAGHGETAAAPQAHVVEHRRCALDGSVCAGTGYLIYPFSSSATAAGRTGEADTALGGSKHLEFLLKENLIRPRSLTDLENVYLRHYPRKDGVEDTTADEKTAPDCDDGNCGKEVMLLKDTDGKALAKMLDAPELVAEVERAVHQVQQQLDQKKQP</sequence>
<protein>
    <submittedName>
        <fullName evidence="2">Uncharacterized protein</fullName>
    </submittedName>
</protein>
<dbReference type="KEGG" id="tve:TRV_06173"/>
<gene>
    <name evidence="2" type="ORF">TRV_06173</name>
</gene>